<accession>A0A498CFV9</accession>
<dbReference type="Pfam" id="PF01370">
    <property type="entry name" value="Epimerase"/>
    <property type="match status" value="1"/>
</dbReference>
<dbReference type="RefSeq" id="WP_121441640.1">
    <property type="nucleotide sequence ID" value="NZ_RCDA01000001.1"/>
</dbReference>
<sequence>MASQEHVLIAGCGRLGIALGQALADAGHRVTGLRRHPEAIPAPLTPLAADLHQPDSLLQLPGDVDLIYCILTPDDYSDAGYWRTYHDGMIGLLHGLQRAGATPRRLIFVSSTSVYGRDDGRWVDEWTEAEPATQRAEALLAAEQLAFQSDSEATVVRFSGIYGPGREHLVEAVRQGKPCRPHHWTNRIHEEDCVRVLTHLALPEVEPTLYIGTDCEPVQHCVVADWLADRLGVPYPPRDENETAVTGKRLSNSFLLASGFRFMYPDFRSGYGFVRRCRDQPPS</sequence>
<dbReference type="PANTHER" id="PTHR48079:SF6">
    <property type="entry name" value="NAD(P)-BINDING DOMAIN-CONTAINING PROTEIN-RELATED"/>
    <property type="match status" value="1"/>
</dbReference>
<dbReference type="CDD" id="cd05266">
    <property type="entry name" value="SDR_a4"/>
    <property type="match status" value="1"/>
</dbReference>
<dbReference type="InterPro" id="IPR036291">
    <property type="entry name" value="NAD(P)-bd_dom_sf"/>
</dbReference>
<dbReference type="GO" id="GO:0004029">
    <property type="term" value="F:aldehyde dehydrogenase (NAD+) activity"/>
    <property type="evidence" value="ECO:0007669"/>
    <property type="project" value="TreeGrafter"/>
</dbReference>
<proteinExistence type="predicted"/>
<feature type="domain" description="NAD-dependent epimerase/dehydratase" evidence="1">
    <location>
        <begin position="7"/>
        <end position="168"/>
    </location>
</feature>
<evidence type="ECO:0000259" key="1">
    <source>
        <dbReference type="Pfam" id="PF01370"/>
    </source>
</evidence>
<gene>
    <name evidence="2" type="ORF">DFR31_1140</name>
</gene>
<dbReference type="GO" id="GO:0005737">
    <property type="term" value="C:cytoplasm"/>
    <property type="evidence" value="ECO:0007669"/>
    <property type="project" value="TreeGrafter"/>
</dbReference>
<name>A0A498CFV9_9GAMM</name>
<dbReference type="EMBL" id="RCDA01000001">
    <property type="protein sequence ID" value="RLK51218.1"/>
    <property type="molecule type" value="Genomic_DNA"/>
</dbReference>
<dbReference type="AlphaFoldDB" id="A0A498CFV9"/>
<comment type="caution">
    <text evidence="2">The sequence shown here is derived from an EMBL/GenBank/DDBJ whole genome shotgun (WGS) entry which is preliminary data.</text>
</comment>
<dbReference type="PANTHER" id="PTHR48079">
    <property type="entry name" value="PROTEIN YEEZ"/>
    <property type="match status" value="1"/>
</dbReference>
<protein>
    <submittedName>
        <fullName evidence="2">Nucleoside-diphosphate-sugar epimerase</fullName>
    </submittedName>
</protein>
<keyword evidence="3" id="KW-1185">Reference proteome</keyword>
<dbReference type="Proteomes" id="UP000275461">
    <property type="component" value="Unassembled WGS sequence"/>
</dbReference>
<dbReference type="OrthoDB" id="9808276at2"/>
<evidence type="ECO:0000313" key="2">
    <source>
        <dbReference type="EMBL" id="RLK51218.1"/>
    </source>
</evidence>
<dbReference type="InterPro" id="IPR001509">
    <property type="entry name" value="Epimerase_deHydtase"/>
</dbReference>
<evidence type="ECO:0000313" key="3">
    <source>
        <dbReference type="Proteomes" id="UP000275461"/>
    </source>
</evidence>
<dbReference type="InterPro" id="IPR051783">
    <property type="entry name" value="NAD(P)-dependent_oxidoreduct"/>
</dbReference>
<dbReference type="Gene3D" id="3.40.50.720">
    <property type="entry name" value="NAD(P)-binding Rossmann-like Domain"/>
    <property type="match status" value="1"/>
</dbReference>
<reference evidence="2 3" key="1">
    <citation type="submission" date="2018-10" db="EMBL/GenBank/DDBJ databases">
        <title>Genomic Encyclopedia of Type Strains, Phase IV (KMG-IV): sequencing the most valuable type-strain genomes for metagenomic binning, comparative biology and taxonomic classification.</title>
        <authorList>
            <person name="Goeker M."/>
        </authorList>
    </citation>
    <scope>NUCLEOTIDE SEQUENCE [LARGE SCALE GENOMIC DNA]</scope>
    <source>
        <strain evidence="2 3">DSM 12769</strain>
    </source>
</reference>
<dbReference type="SUPFAM" id="SSF51735">
    <property type="entry name" value="NAD(P)-binding Rossmann-fold domains"/>
    <property type="match status" value="1"/>
</dbReference>
<organism evidence="2 3">
    <name type="scientific">Alkalispirillum mobile</name>
    <dbReference type="NCBI Taxonomy" id="85925"/>
    <lineage>
        <taxon>Bacteria</taxon>
        <taxon>Pseudomonadati</taxon>
        <taxon>Pseudomonadota</taxon>
        <taxon>Gammaproteobacteria</taxon>
        <taxon>Chromatiales</taxon>
        <taxon>Ectothiorhodospiraceae</taxon>
        <taxon>Alkalispirillum</taxon>
    </lineage>
</organism>